<keyword evidence="3" id="KW-1185">Reference proteome</keyword>
<proteinExistence type="predicted"/>
<accession>A0A9X9LRU7</accession>
<evidence type="ECO:0000313" key="2">
    <source>
        <dbReference type="EMBL" id="VCW84115.1"/>
    </source>
</evidence>
<evidence type="ECO:0000256" key="1">
    <source>
        <dbReference type="SAM" id="MobiDB-lite"/>
    </source>
</evidence>
<feature type="region of interest" description="Disordered" evidence="1">
    <location>
        <begin position="1"/>
        <end position="56"/>
    </location>
</feature>
<name>A0A9X9LRU7_GULGU</name>
<dbReference type="EMBL" id="CYRY02013529">
    <property type="protein sequence ID" value="VCW84115.1"/>
    <property type="molecule type" value="Genomic_DNA"/>
</dbReference>
<evidence type="ECO:0000313" key="3">
    <source>
        <dbReference type="Proteomes" id="UP000269945"/>
    </source>
</evidence>
<comment type="caution">
    <text evidence="2">The sequence shown here is derived from an EMBL/GenBank/DDBJ whole genome shotgun (WGS) entry which is preliminary data.</text>
</comment>
<sequence>ESGWGTRAGASANHRTGFPSPYLPPGRGLLPRSQKPPSRRGGAAAAGPQPGPPTVEVESDYCVSFEAKHRKMPTPRGRRLLVQHCLEMGTLQELPYGSFIYS</sequence>
<feature type="non-terminal residue" evidence="2">
    <location>
        <position position="1"/>
    </location>
</feature>
<dbReference type="AlphaFoldDB" id="A0A9X9LRU7"/>
<protein>
    <submittedName>
        <fullName evidence="2">Uncharacterized protein</fullName>
    </submittedName>
</protein>
<dbReference type="Proteomes" id="UP000269945">
    <property type="component" value="Unassembled WGS sequence"/>
</dbReference>
<reference evidence="2 3" key="1">
    <citation type="submission" date="2018-10" db="EMBL/GenBank/DDBJ databases">
        <authorList>
            <person name="Ekblom R."/>
            <person name="Jareborg N."/>
        </authorList>
    </citation>
    <scope>NUCLEOTIDE SEQUENCE [LARGE SCALE GENOMIC DNA]</scope>
    <source>
        <tissue evidence="2">Muscle</tissue>
    </source>
</reference>
<gene>
    <name evidence="2" type="ORF">BN2614_LOCUS5</name>
</gene>
<organism evidence="2 3">
    <name type="scientific">Gulo gulo</name>
    <name type="common">Wolverine</name>
    <name type="synonym">Gluton</name>
    <dbReference type="NCBI Taxonomy" id="48420"/>
    <lineage>
        <taxon>Eukaryota</taxon>
        <taxon>Metazoa</taxon>
        <taxon>Chordata</taxon>
        <taxon>Craniata</taxon>
        <taxon>Vertebrata</taxon>
        <taxon>Euteleostomi</taxon>
        <taxon>Mammalia</taxon>
        <taxon>Eutheria</taxon>
        <taxon>Laurasiatheria</taxon>
        <taxon>Carnivora</taxon>
        <taxon>Caniformia</taxon>
        <taxon>Musteloidea</taxon>
        <taxon>Mustelidae</taxon>
        <taxon>Guloninae</taxon>
        <taxon>Gulo</taxon>
    </lineage>
</organism>